<dbReference type="EMBL" id="CP136336">
    <property type="protein sequence ID" value="WOB06225.1"/>
    <property type="molecule type" value="Genomic_DNA"/>
</dbReference>
<evidence type="ECO:0000256" key="1">
    <source>
        <dbReference type="ARBA" id="ARBA00022977"/>
    </source>
</evidence>
<keyword evidence="5" id="KW-1185">Reference proteome</keyword>
<dbReference type="PANTHER" id="PTHR30270">
    <property type="entry name" value="THIAMINE-MONOPHOSPHATE KINASE"/>
    <property type="match status" value="1"/>
</dbReference>
<dbReference type="Pfam" id="PF00586">
    <property type="entry name" value="AIRS"/>
    <property type="match status" value="1"/>
</dbReference>
<dbReference type="InterPro" id="IPR024030">
    <property type="entry name" value="AIR_synthase-rel_sll0787"/>
</dbReference>
<evidence type="ECO:0000259" key="2">
    <source>
        <dbReference type="Pfam" id="PF00586"/>
    </source>
</evidence>
<dbReference type="Gene3D" id="3.30.1330.10">
    <property type="entry name" value="PurM-like, N-terminal domain"/>
    <property type="match status" value="1"/>
</dbReference>
<proteinExistence type="predicted"/>
<dbReference type="InterPro" id="IPR010918">
    <property type="entry name" value="PurM-like_C_dom"/>
</dbReference>
<protein>
    <submittedName>
        <fullName evidence="4">Sll0787 family AIR synthase-like protein</fullName>
    </submittedName>
</protein>
<dbReference type="NCBIfam" id="TIGR04049">
    <property type="entry name" value="AIR_rel_sll0787"/>
    <property type="match status" value="1"/>
</dbReference>
<dbReference type="SUPFAM" id="SSF55326">
    <property type="entry name" value="PurM N-terminal domain-like"/>
    <property type="match status" value="1"/>
</dbReference>
<dbReference type="InterPro" id="IPR036676">
    <property type="entry name" value="PurM-like_C_sf"/>
</dbReference>
<dbReference type="SUPFAM" id="SSF56042">
    <property type="entry name" value="PurM C-terminal domain-like"/>
    <property type="match status" value="1"/>
</dbReference>
<evidence type="ECO:0000259" key="3">
    <source>
        <dbReference type="Pfam" id="PF02769"/>
    </source>
</evidence>
<feature type="domain" description="PurM-like C-terminal" evidence="3">
    <location>
        <begin position="196"/>
        <end position="313"/>
    </location>
</feature>
<dbReference type="Pfam" id="PF02769">
    <property type="entry name" value="AIRS_C"/>
    <property type="match status" value="1"/>
</dbReference>
<evidence type="ECO:0000313" key="5">
    <source>
        <dbReference type="Proteomes" id="UP001303946"/>
    </source>
</evidence>
<sequence>MNHLTQLAESLRQSRGFAHKRDIAAVLPQLGAVAGITSVPNGDDCAVLPDATGDGHLLLAIEGLVQDFIAAMPWFAGYSGVMVNLSDIAAMGGRPTAVVDALWAADTETAQQLIAGMRAACERYGVPLVGGHSNLHAGHGQLAVAVLGRARRLISSFAARPGDRLLMAVDLRGAWQGGHPFWNASTSAPAERLRADLALLPQIAEAGLCDAGKDISMAGVLGTLLMLLECSGAGAHVDLARLPLPPGTPGWHETGDAAFAAHLRWLCAFPSYGYLLSVREAQAEVVQEVFDSHGIACADIGTVQPGSRLTLQLGNAQTMLWDLAAEPFIGATPTLPTHKAAA</sequence>
<reference evidence="4 5" key="1">
    <citation type="submission" date="2023-10" db="EMBL/GenBank/DDBJ databases">
        <title>Bacteria for the degradation of biodegradable plastic PBAT(Polybutylene adipate terephthalate).</title>
        <authorList>
            <person name="Weon H.-Y."/>
            <person name="Yeon J."/>
        </authorList>
    </citation>
    <scope>NUCLEOTIDE SEQUENCE [LARGE SCALE GENOMIC DNA]</scope>
    <source>
        <strain evidence="4 5">SBD 7-3</strain>
    </source>
</reference>
<dbReference type="PANTHER" id="PTHR30270:SF0">
    <property type="entry name" value="THIAMINE-MONOPHOSPHATE KINASE"/>
    <property type="match status" value="1"/>
</dbReference>
<dbReference type="InterPro" id="IPR036921">
    <property type="entry name" value="PurM-like_N_sf"/>
</dbReference>
<accession>A0ABZ0CTE1</accession>
<feature type="domain" description="PurM-like N-terminal" evidence="2">
    <location>
        <begin position="42"/>
        <end position="149"/>
    </location>
</feature>
<dbReference type="RefSeq" id="WP_316698592.1">
    <property type="nucleotide sequence ID" value="NZ_CP136336.1"/>
</dbReference>
<dbReference type="PIRSF" id="PIRSF036540">
    <property type="entry name" value="UCP036540_AIR"/>
    <property type="match status" value="1"/>
</dbReference>
<gene>
    <name evidence="4" type="ORF">RXV79_14960</name>
</gene>
<dbReference type="CDD" id="cd02192">
    <property type="entry name" value="PurM-like3"/>
    <property type="match status" value="1"/>
</dbReference>
<name>A0ABZ0CTE1_9BURK</name>
<organism evidence="4 5">
    <name type="scientific">Piscinibacter gummiphilus</name>
    <dbReference type="NCBI Taxonomy" id="946333"/>
    <lineage>
        <taxon>Bacteria</taxon>
        <taxon>Pseudomonadati</taxon>
        <taxon>Pseudomonadota</taxon>
        <taxon>Betaproteobacteria</taxon>
        <taxon>Burkholderiales</taxon>
        <taxon>Sphaerotilaceae</taxon>
        <taxon>Piscinibacter</taxon>
    </lineage>
</organism>
<dbReference type="InterPro" id="IPR011413">
    <property type="entry name" value="UCP036540_AIR"/>
</dbReference>
<evidence type="ECO:0000313" key="4">
    <source>
        <dbReference type="EMBL" id="WOB06225.1"/>
    </source>
</evidence>
<dbReference type="Proteomes" id="UP001303946">
    <property type="component" value="Chromosome"/>
</dbReference>
<keyword evidence="1" id="KW-0784">Thiamine biosynthesis</keyword>
<dbReference type="Gene3D" id="3.90.650.10">
    <property type="entry name" value="PurM-like C-terminal domain"/>
    <property type="match status" value="1"/>
</dbReference>
<dbReference type="InterPro" id="IPR006283">
    <property type="entry name" value="ThiL-like"/>
</dbReference>
<dbReference type="InterPro" id="IPR016188">
    <property type="entry name" value="PurM-like_N"/>
</dbReference>